<evidence type="ECO:0000313" key="1">
    <source>
        <dbReference type="EMBL" id="MBP2369021.1"/>
    </source>
</evidence>
<proteinExistence type="predicted"/>
<dbReference type="Proteomes" id="UP001519295">
    <property type="component" value="Unassembled WGS sequence"/>
</dbReference>
<name>A0ABS4VYM5_9PSEU</name>
<accession>A0ABS4VYM5</accession>
<comment type="caution">
    <text evidence="1">The sequence shown here is derived from an EMBL/GenBank/DDBJ whole genome shotgun (WGS) entry which is preliminary data.</text>
</comment>
<dbReference type="EMBL" id="JAGINU010000001">
    <property type="protein sequence ID" value="MBP2369021.1"/>
    <property type="molecule type" value="Genomic_DNA"/>
</dbReference>
<dbReference type="SUPFAM" id="SSF55961">
    <property type="entry name" value="Bet v1-like"/>
    <property type="match status" value="1"/>
</dbReference>
<reference evidence="1 2" key="1">
    <citation type="submission" date="2021-03" db="EMBL/GenBank/DDBJ databases">
        <title>Sequencing the genomes of 1000 actinobacteria strains.</title>
        <authorList>
            <person name="Klenk H.-P."/>
        </authorList>
    </citation>
    <scope>NUCLEOTIDE SEQUENCE [LARGE SCALE GENOMIC DNA]</scope>
    <source>
        <strain evidence="1 2">DSM 45256</strain>
    </source>
</reference>
<organism evidence="1 2">
    <name type="scientific">Pseudonocardia parietis</name>
    <dbReference type="NCBI Taxonomy" id="570936"/>
    <lineage>
        <taxon>Bacteria</taxon>
        <taxon>Bacillati</taxon>
        <taxon>Actinomycetota</taxon>
        <taxon>Actinomycetes</taxon>
        <taxon>Pseudonocardiales</taxon>
        <taxon>Pseudonocardiaceae</taxon>
        <taxon>Pseudonocardia</taxon>
    </lineage>
</organism>
<sequence length="172" mass="19246">MRVHDVHSRVLPVDLDAAGALIDTLAGPDDRLWPHERWPAMRLDRPLRVGARGGHGPIGYRVEEYVPGRRVRFAFLRPKGLHGYHEWEVEPRGADTVLRHVLAADTVGVTVLSWPLLWRPLHDALIDDGLEKAGVESGAGCSRTPWSRWVRTLRWTVERAGIAGSPPRLTAI</sequence>
<evidence type="ECO:0008006" key="3">
    <source>
        <dbReference type="Google" id="ProtNLM"/>
    </source>
</evidence>
<protein>
    <recommendedName>
        <fullName evidence="3">Polyketide cyclase/dehydrase/lipid transport protein</fullName>
    </recommendedName>
</protein>
<keyword evidence="2" id="KW-1185">Reference proteome</keyword>
<dbReference type="RefSeq" id="WP_210030784.1">
    <property type="nucleotide sequence ID" value="NZ_JAGINU010000001.1"/>
</dbReference>
<evidence type="ECO:0000313" key="2">
    <source>
        <dbReference type="Proteomes" id="UP001519295"/>
    </source>
</evidence>
<gene>
    <name evidence="1" type="ORF">JOF36_004717</name>
</gene>